<reference evidence="2" key="1">
    <citation type="submission" date="2006-12" db="EMBL/GenBank/DDBJ databases">
        <title>Complete sequence of Mycobacterium vanbaalenii PYR-1.</title>
        <authorList>
            <consortium name="US DOE Joint Genome Institute"/>
            <person name="Copeland A."/>
            <person name="Lucas S."/>
            <person name="Lapidus A."/>
            <person name="Barry K."/>
            <person name="Detter J.C."/>
            <person name="Glavina del Rio T."/>
            <person name="Hammon N."/>
            <person name="Israni S."/>
            <person name="Dalin E."/>
            <person name="Tice H."/>
            <person name="Pitluck S."/>
            <person name="Singan V."/>
            <person name="Schmutz J."/>
            <person name="Larimer F."/>
            <person name="Land M."/>
            <person name="Hauser L."/>
            <person name="Kyrpides N."/>
            <person name="Anderson I.J."/>
            <person name="Miller C."/>
            <person name="Richardson P."/>
        </authorList>
    </citation>
    <scope>NUCLEOTIDE SEQUENCE [LARGE SCALE GENOMIC DNA]</scope>
    <source>
        <strain evidence="2">PYR-1</strain>
    </source>
</reference>
<evidence type="ECO:0000313" key="3">
    <source>
        <dbReference type="Proteomes" id="UP000009159"/>
    </source>
</evidence>
<sequence>MTISGIVLSLFANGKAQARPPATTPADTDAVRRCALYRNCFPSMDVAYPALVVRDHTVAKWVRAHDVAVHVRTSEELGAVISAGVHPARLTVHADGVLTNELVFCAASLAVGHIVVNSVDQIEILTRAIGRQRRQAVLVRIVDTAANGESYAAIRAVLAGARLSLIGLHADIGSAAADFVSYPAAVGDLICTMHRFRQSHGRVLTRLSLGGVPAPADDWVAELSRQAAVIDQSLDDACLTVDFPRPTVTVSAFTVASGKRAA</sequence>
<dbReference type="STRING" id="350058.Mvan_2486"/>
<feature type="domain" description="Orn/DAP/Arg decarboxylase 2 N-terminal" evidence="1">
    <location>
        <begin position="31"/>
        <end position="238"/>
    </location>
</feature>
<name>A1T7Z8_MYCVP</name>
<dbReference type="RefSeq" id="WP_011779710.1">
    <property type="nucleotide sequence ID" value="NC_008726.1"/>
</dbReference>
<keyword evidence="3" id="KW-1185">Reference proteome</keyword>
<gene>
    <name evidence="2" type="ordered locus">Mvan_2486</name>
</gene>
<dbReference type="AlphaFoldDB" id="A1T7Z8"/>
<organism evidence="2 3">
    <name type="scientific">Mycolicibacterium vanbaalenii (strain DSM 7251 / JCM 13017 / BCRC 16820 / KCTC 9966 / NRRL B-24157 / PYR-1)</name>
    <name type="common">Mycobacterium vanbaalenii</name>
    <dbReference type="NCBI Taxonomy" id="350058"/>
    <lineage>
        <taxon>Bacteria</taxon>
        <taxon>Bacillati</taxon>
        <taxon>Actinomycetota</taxon>
        <taxon>Actinomycetes</taxon>
        <taxon>Mycobacteriales</taxon>
        <taxon>Mycobacteriaceae</taxon>
        <taxon>Mycolicibacterium</taxon>
    </lineage>
</organism>
<evidence type="ECO:0000313" key="2">
    <source>
        <dbReference type="EMBL" id="ABM13298.1"/>
    </source>
</evidence>
<dbReference type="EMBL" id="CP000511">
    <property type="protein sequence ID" value="ABM13298.1"/>
    <property type="molecule type" value="Genomic_DNA"/>
</dbReference>
<dbReference type="InterPro" id="IPR029066">
    <property type="entry name" value="PLP-binding_barrel"/>
</dbReference>
<protein>
    <submittedName>
        <fullName evidence="2">Orn/DAP/Arg decarboxylase 2</fullName>
    </submittedName>
</protein>
<evidence type="ECO:0000259" key="1">
    <source>
        <dbReference type="Pfam" id="PF02784"/>
    </source>
</evidence>
<dbReference type="Gene3D" id="3.20.20.10">
    <property type="entry name" value="Alanine racemase"/>
    <property type="match status" value="1"/>
</dbReference>
<proteinExistence type="predicted"/>
<dbReference type="InterPro" id="IPR022644">
    <property type="entry name" value="De-COase2_N"/>
</dbReference>
<dbReference type="HOGENOM" id="CLU_086959_0_0_11"/>
<dbReference type="KEGG" id="mva:Mvan_2486"/>
<dbReference type="Pfam" id="PF02784">
    <property type="entry name" value="Orn_Arg_deC_N"/>
    <property type="match status" value="1"/>
</dbReference>
<dbReference type="eggNOG" id="COG0019">
    <property type="taxonomic scope" value="Bacteria"/>
</dbReference>
<dbReference type="Proteomes" id="UP000009159">
    <property type="component" value="Chromosome"/>
</dbReference>
<dbReference type="GO" id="GO:0003824">
    <property type="term" value="F:catalytic activity"/>
    <property type="evidence" value="ECO:0007669"/>
    <property type="project" value="InterPro"/>
</dbReference>
<dbReference type="SUPFAM" id="SSF51419">
    <property type="entry name" value="PLP-binding barrel"/>
    <property type="match status" value="1"/>
</dbReference>
<accession>A1T7Z8</accession>